<feature type="transmembrane region" description="Helical" evidence="4">
    <location>
        <begin position="21"/>
        <end position="43"/>
    </location>
</feature>
<dbReference type="InterPro" id="IPR036259">
    <property type="entry name" value="MFS_trans_sf"/>
</dbReference>
<evidence type="ECO:0000313" key="7">
    <source>
        <dbReference type="Proteomes" id="UP001230156"/>
    </source>
</evidence>
<feature type="transmembrane region" description="Helical" evidence="4">
    <location>
        <begin position="255"/>
        <end position="273"/>
    </location>
</feature>
<evidence type="ECO:0000256" key="1">
    <source>
        <dbReference type="ARBA" id="ARBA00022692"/>
    </source>
</evidence>
<dbReference type="Proteomes" id="UP001230156">
    <property type="component" value="Unassembled WGS sequence"/>
</dbReference>
<sequence length="401" mass="41589">MDDQRILPATEGAESGDSPRISLRGLVAVIASVGVVALIYSLVGPLLAVNLEKRGASSIVNGALAAMPPIAVLLCGVFVPQVVRRFGAIASIVGGTVVSVVALIVFPLLDHLSVWFVLRFIMGVSIGLIWIVSETWVNALAPDHARGKIIGIYVTVLSAGSACGPLLIGAMGVEGILPFFVSAAILALALVPIPIAAAGGNVPTFHHAEAIPLRQAARQAPVVMLAAVIHGGTTILGMTLLPVYGMRMGLPESQAVWLVTALILGGMAAQIPVGHLLDRFPAGRVLVFCGAVQAVGAALLPFAIDAGGAAIWILLLLWGGFGNSIYTIALTMLGRAFTKEELPSANTTFTLFWELGAFIGPMIGGAAMWLWDPHGMIAVSVIAGMLLVMLGVRAVRVRTDS</sequence>
<dbReference type="RefSeq" id="WP_379960083.1">
    <property type="nucleotide sequence ID" value="NZ_JAUYVI010000007.1"/>
</dbReference>
<evidence type="ECO:0000259" key="5">
    <source>
        <dbReference type="PROSITE" id="PS50850"/>
    </source>
</evidence>
<comment type="caution">
    <text evidence="6">The sequence shown here is derived from an EMBL/GenBank/DDBJ whole genome shotgun (WGS) entry which is preliminary data.</text>
</comment>
<dbReference type="PROSITE" id="PS50850">
    <property type="entry name" value="MFS"/>
    <property type="match status" value="1"/>
</dbReference>
<feature type="transmembrane region" description="Helical" evidence="4">
    <location>
        <begin position="351"/>
        <end position="371"/>
    </location>
</feature>
<dbReference type="PANTHER" id="PTHR23521">
    <property type="entry name" value="TRANSPORTER MFS SUPERFAMILY"/>
    <property type="match status" value="1"/>
</dbReference>
<dbReference type="InterPro" id="IPR020846">
    <property type="entry name" value="MFS_dom"/>
</dbReference>
<keyword evidence="2 4" id="KW-1133">Transmembrane helix</keyword>
<feature type="transmembrane region" description="Helical" evidence="4">
    <location>
        <begin position="285"/>
        <end position="304"/>
    </location>
</feature>
<dbReference type="Gene3D" id="1.20.1250.20">
    <property type="entry name" value="MFS general substrate transporter like domains"/>
    <property type="match status" value="2"/>
</dbReference>
<keyword evidence="3 4" id="KW-0472">Membrane</keyword>
<gene>
    <name evidence="6" type="ORF">Q8A70_23145</name>
</gene>
<feature type="domain" description="Major facilitator superfamily (MFS) profile" evidence="5">
    <location>
        <begin position="20"/>
        <end position="396"/>
    </location>
</feature>
<feature type="transmembrane region" description="Helical" evidence="4">
    <location>
        <begin position="220"/>
        <end position="243"/>
    </location>
</feature>
<dbReference type="InterPro" id="IPR011701">
    <property type="entry name" value="MFS"/>
</dbReference>
<organism evidence="6 7">
    <name type="scientific">Dongia sedimenti</name>
    <dbReference type="NCBI Taxonomy" id="3064282"/>
    <lineage>
        <taxon>Bacteria</taxon>
        <taxon>Pseudomonadati</taxon>
        <taxon>Pseudomonadota</taxon>
        <taxon>Alphaproteobacteria</taxon>
        <taxon>Rhodospirillales</taxon>
        <taxon>Dongiaceae</taxon>
        <taxon>Dongia</taxon>
    </lineage>
</organism>
<feature type="transmembrane region" description="Helical" evidence="4">
    <location>
        <begin position="86"/>
        <end position="109"/>
    </location>
</feature>
<feature type="transmembrane region" description="Helical" evidence="4">
    <location>
        <begin position="310"/>
        <end position="330"/>
    </location>
</feature>
<evidence type="ECO:0000256" key="4">
    <source>
        <dbReference type="SAM" id="Phobius"/>
    </source>
</evidence>
<evidence type="ECO:0000256" key="2">
    <source>
        <dbReference type="ARBA" id="ARBA00022989"/>
    </source>
</evidence>
<feature type="transmembrane region" description="Helical" evidence="4">
    <location>
        <begin position="149"/>
        <end position="170"/>
    </location>
</feature>
<dbReference type="InterPro" id="IPR047200">
    <property type="entry name" value="MFS_YcaD-like"/>
</dbReference>
<proteinExistence type="predicted"/>
<dbReference type="CDD" id="cd17477">
    <property type="entry name" value="MFS_YcaD_like"/>
    <property type="match status" value="1"/>
</dbReference>
<feature type="transmembrane region" description="Helical" evidence="4">
    <location>
        <begin position="55"/>
        <end position="79"/>
    </location>
</feature>
<evidence type="ECO:0000256" key="3">
    <source>
        <dbReference type="ARBA" id="ARBA00023136"/>
    </source>
</evidence>
<feature type="transmembrane region" description="Helical" evidence="4">
    <location>
        <begin position="377"/>
        <end position="395"/>
    </location>
</feature>
<accession>A0ABU0YSB8</accession>
<dbReference type="Pfam" id="PF07690">
    <property type="entry name" value="MFS_1"/>
    <property type="match status" value="1"/>
</dbReference>
<keyword evidence="7" id="KW-1185">Reference proteome</keyword>
<feature type="transmembrane region" description="Helical" evidence="4">
    <location>
        <begin position="115"/>
        <end position="137"/>
    </location>
</feature>
<protein>
    <submittedName>
        <fullName evidence="6">MFS transporter</fullName>
    </submittedName>
</protein>
<feature type="transmembrane region" description="Helical" evidence="4">
    <location>
        <begin position="176"/>
        <end position="199"/>
    </location>
</feature>
<dbReference type="SUPFAM" id="SSF103473">
    <property type="entry name" value="MFS general substrate transporter"/>
    <property type="match status" value="1"/>
</dbReference>
<dbReference type="PANTHER" id="PTHR23521:SF3">
    <property type="entry name" value="MFS TRANSPORTER"/>
    <property type="match status" value="1"/>
</dbReference>
<reference evidence="7" key="1">
    <citation type="submission" date="2023-08" db="EMBL/GenBank/DDBJ databases">
        <title>Rhodospirillaceae gen. nov., a novel taxon isolated from the Yangtze River Yuezi River estuary sludge.</title>
        <authorList>
            <person name="Ruan L."/>
        </authorList>
    </citation>
    <scope>NUCLEOTIDE SEQUENCE [LARGE SCALE GENOMIC DNA]</scope>
    <source>
        <strain evidence="7">R-7</strain>
    </source>
</reference>
<name>A0ABU0YSB8_9PROT</name>
<keyword evidence="1 4" id="KW-0812">Transmembrane</keyword>
<dbReference type="EMBL" id="JAUYVI010000007">
    <property type="protein sequence ID" value="MDQ7250604.1"/>
    <property type="molecule type" value="Genomic_DNA"/>
</dbReference>
<evidence type="ECO:0000313" key="6">
    <source>
        <dbReference type="EMBL" id="MDQ7250604.1"/>
    </source>
</evidence>